<protein>
    <recommendedName>
        <fullName evidence="3">Fibronectin type-III domain-containing protein</fullName>
    </recommendedName>
</protein>
<gene>
    <name evidence="1" type="ORF">ISP17_13650</name>
</gene>
<dbReference type="EMBL" id="JADIKM010000003">
    <property type="protein sequence ID" value="MFK2905001.1"/>
    <property type="molecule type" value="Genomic_DNA"/>
</dbReference>
<comment type="caution">
    <text evidence="1">The sequence shown here is derived from an EMBL/GenBank/DDBJ whole genome shotgun (WGS) entry which is preliminary data.</text>
</comment>
<accession>A0ABW8JY35</accession>
<name>A0ABW8JY35_9GAMM</name>
<evidence type="ECO:0000313" key="2">
    <source>
        <dbReference type="Proteomes" id="UP001620460"/>
    </source>
</evidence>
<evidence type="ECO:0008006" key="3">
    <source>
        <dbReference type="Google" id="ProtNLM"/>
    </source>
</evidence>
<proteinExistence type="predicted"/>
<dbReference type="RefSeq" id="WP_404634031.1">
    <property type="nucleotide sequence ID" value="NZ_JADIKM010000003.1"/>
</dbReference>
<reference evidence="1 2" key="1">
    <citation type="submission" date="2020-10" db="EMBL/GenBank/DDBJ databases">
        <title>Phylogeny of dyella-like bacteria.</title>
        <authorList>
            <person name="Fu J."/>
        </authorList>
    </citation>
    <scope>NUCLEOTIDE SEQUENCE [LARGE SCALE GENOMIC DNA]</scope>
    <source>
        <strain evidence="1 2">Gsoil3046</strain>
    </source>
</reference>
<keyword evidence="2" id="KW-1185">Reference proteome</keyword>
<evidence type="ECO:0000313" key="1">
    <source>
        <dbReference type="EMBL" id="MFK2905001.1"/>
    </source>
</evidence>
<dbReference type="Proteomes" id="UP001620460">
    <property type="component" value="Unassembled WGS sequence"/>
</dbReference>
<organism evidence="1 2">
    <name type="scientific">Dyella ginsengisoli</name>
    <dbReference type="NCBI Taxonomy" id="363848"/>
    <lineage>
        <taxon>Bacteria</taxon>
        <taxon>Pseudomonadati</taxon>
        <taxon>Pseudomonadota</taxon>
        <taxon>Gammaproteobacteria</taxon>
        <taxon>Lysobacterales</taxon>
        <taxon>Rhodanobacteraceae</taxon>
        <taxon>Dyella</taxon>
    </lineage>
</organism>
<sequence length="943" mass="97567">MAKSAAVKIEVRWRETGTTQWSDIQSCSPAAQIVVEGLDRTKTYDFEWRGVSACGARSSWGSTSHAIADVPAGTIVLSDLKTEVDNAAADAAAANAELANIASDNVLSQGEKPVVIRDYNVISTEQAGIDAQASSFGITTEKTAYDNAVTALTSYLGTLTSPTAWNNLAGDTTIVGTTFRQKFADVYTTRQALLNAIYAAAKSKADAAQSTANTANANAPAVFNPQFSNGLTSWSGAGDPGWVVQTGGSNLPDPIVNFAAVHDASIAGAVATNVLRNDAHIPVVLGQQVTVTCCVKEAGANAGATGFARISWRDMSNTEIATSIPDGSAQYPTCGAAGSGTYTNCVTKVIAPAPAGARFAVAECEVTGHTAGQFLFSNVCMVAQPSSVDEVPDGSTFGRPVKTRLSSGKPVIDFSEGIHFNKQLDNIGDGTNYGRPLLSRLSSGNPLIDFAAGYHLNKNIDNIANGTVYARTAGNNGTGSSWSIENNSFQLPLAGGVVPNWKSYSGGAFYYQSTSPSPAVGSQYMVVGPIASGAGAVTSTKYQVNVGDKLSLKALVYAFSGTINVSIVFSDASGAFKGAAINASSSAIGWNWISANGVVPANAVYAEIYVQNYISTANYVGVNYLIVTVNDTRIAGSGAKAYVDFSDNTASGHLNKNVDNLGDGTTYARIKGSELFSGVHKLGVAGSGALLGNQLNIPNSLTLNYGSVRSTTALTASSTGAVSVNAFTYYMGAAAVAYSAVSNAVTGLTQGITYYIYTRDPGGTGGTKTWSATTNVNALLQTYDDIVVAGQVTIPTSGSSGGGGGGLCVCDDMLVADGLLAGDAQPGDEFDCLDLPTSGMTKFRRALEAVERSVTECVRLTTHGGAILECSTSTPFDLPGGGVEWAPRMLGCEVVTDLGVETVTGVEHIGKQAVSHIHLGGCSYAAGRDARHRIYSHNLQYKP</sequence>